<keyword evidence="5" id="KW-1185">Reference proteome</keyword>
<dbReference type="Gene3D" id="1.10.510.10">
    <property type="entry name" value="Transferase(Phosphotransferase) domain 1"/>
    <property type="match status" value="1"/>
</dbReference>
<proteinExistence type="predicted"/>
<evidence type="ECO:0000259" key="3">
    <source>
        <dbReference type="PROSITE" id="PS50011"/>
    </source>
</evidence>
<keyword evidence="4" id="KW-0418">Kinase</keyword>
<organism evidence="4 5">
    <name type="scientific">Chlorella sorokiniana</name>
    <name type="common">Freshwater green alga</name>
    <dbReference type="NCBI Taxonomy" id="3076"/>
    <lineage>
        <taxon>Eukaryota</taxon>
        <taxon>Viridiplantae</taxon>
        <taxon>Chlorophyta</taxon>
        <taxon>core chlorophytes</taxon>
        <taxon>Trebouxiophyceae</taxon>
        <taxon>Chlorellales</taxon>
        <taxon>Chlorellaceae</taxon>
        <taxon>Chlorella clade</taxon>
        <taxon>Chlorella</taxon>
    </lineage>
</organism>
<evidence type="ECO:0000313" key="4">
    <source>
        <dbReference type="EMBL" id="PRW39298.1"/>
    </source>
</evidence>
<dbReference type="EMBL" id="LHPG02000014">
    <property type="protein sequence ID" value="PRW39298.1"/>
    <property type="molecule type" value="Genomic_DNA"/>
</dbReference>
<dbReference type="Pfam" id="PF00069">
    <property type="entry name" value="Pkinase"/>
    <property type="match status" value="1"/>
</dbReference>
<feature type="region of interest" description="Disordered" evidence="1">
    <location>
        <begin position="584"/>
        <end position="606"/>
    </location>
</feature>
<reference evidence="4 5" key="1">
    <citation type="journal article" date="2018" name="Plant J.">
        <title>Genome sequences of Chlorella sorokiniana UTEX 1602 and Micractinium conductrix SAG 241.80: implications to maltose excretion by a green alga.</title>
        <authorList>
            <person name="Arriola M.B."/>
            <person name="Velmurugan N."/>
            <person name="Zhang Y."/>
            <person name="Plunkett M.H."/>
            <person name="Hondzo H."/>
            <person name="Barney B.M."/>
        </authorList>
    </citation>
    <scope>NUCLEOTIDE SEQUENCE [LARGE SCALE GENOMIC DNA]</scope>
    <source>
        <strain evidence="5">UTEX 1602</strain>
    </source>
</reference>
<dbReference type="InterPro" id="IPR011009">
    <property type="entry name" value="Kinase-like_dom_sf"/>
</dbReference>
<dbReference type="SUPFAM" id="SSF56112">
    <property type="entry name" value="Protein kinase-like (PK-like)"/>
    <property type="match status" value="1"/>
</dbReference>
<dbReference type="GO" id="GO:0004674">
    <property type="term" value="F:protein serine/threonine kinase activity"/>
    <property type="evidence" value="ECO:0007669"/>
    <property type="project" value="TreeGrafter"/>
</dbReference>
<dbReference type="InterPro" id="IPR008271">
    <property type="entry name" value="Ser/Thr_kinase_AS"/>
</dbReference>
<protein>
    <submittedName>
        <fullName evidence="4">Mitogen-activated kinase kinase kinase dlk-1</fullName>
    </submittedName>
</protein>
<dbReference type="Proteomes" id="UP000239899">
    <property type="component" value="Unassembled WGS sequence"/>
</dbReference>
<accession>A0A2P6TJ80</accession>
<feature type="transmembrane region" description="Helical" evidence="2">
    <location>
        <begin position="248"/>
        <end position="268"/>
    </location>
</feature>
<keyword evidence="2" id="KW-0812">Transmembrane</keyword>
<evidence type="ECO:0000256" key="1">
    <source>
        <dbReference type="SAM" id="MobiDB-lite"/>
    </source>
</evidence>
<sequence length="957" mass="100227">MSASKSPADIHLDVAPTPKAQAAPAAAPPPQRPLWRSLPASSRALLVLGAGSALAAGGRLLQDLLLILLTALLTLALLLDAFKRENAYQLLACLGLGALQISQLTVFLAELQGDGEEGAAAAVAACLLLLLAAAAVARPAYLSWGWRMYSKIASAWRLKPAEQLRLRAAALARQRFAALAKLDASLLALLLVVAAVNAANPSADESSAQPVVLLIGAAAAAAPLLGGWLVACLAAVRARRPSRLAPAVELTFPLCYVPPLLILFVGATKGGQLEEPHGQAYLIVYSVLFLAARTATWWAARQLAFACLPLGTAAGQQQLLHLQQVVAAAGPGSAEGSTDESADCHLPAELLPLVRGAWLLKLPSGGGSSGSGEEGSGGDTLQPCISTTSSLGITTSGSMGVPCSSLCCLGGGGDSGWSVLRLLRRHGSSRGRQRFFQLSTDGACLRWNWHRWVLMPHVEAIHCNDQELTIRLALLLEPDLNLRFACPRHLAGHSLGGSGQLAHAESAGFSSWGLPSPSTATARTPFNTLSRFNSLAGSAQYSPQAGHRPALPFAFAGQQQQQQALQQLGGGGAHAPWAGIPPFTAAHHTRGGTAGGSGSGHSSARGDGEAWQLGALSDAAPMAAELISPMAMGILGGLGISVPVEMIAYQDLQFGKFLGEGSEGSVYAAWHHETPVAVKRTRSLMEIEMNLHAGVHDNIVGLRGLCSHGGDLYLVMELCPRGTLDVLVHRSAGSGHRLEPGKLLPIVRSIARGMVHLHSRRPAIFHRDLKPGNVFLGHGGVVKVGDMGMSRYAAQCRSQGDGGGLERTLTPGVIGTAAYAAPELLNPETPDSAAAGRQVTAEEEARILKADVYSFGVTLFEIMERRRPFAGMDGFQIQTQWYLDPQSMRLPRPGVPDGLAPQAQAIMETLADLVEQCTRWDPDERPTFQDVLAALRSATGAADAGATPAPVTLVNPL</sequence>
<name>A0A2P6TJ80_CHLSO</name>
<feature type="transmembrane region" description="Helical" evidence="2">
    <location>
        <begin position="64"/>
        <end position="82"/>
    </location>
</feature>
<dbReference type="InterPro" id="IPR000719">
    <property type="entry name" value="Prot_kinase_dom"/>
</dbReference>
<keyword evidence="4" id="KW-0808">Transferase</keyword>
<gene>
    <name evidence="4" type="ORF">C2E21_7140</name>
</gene>
<dbReference type="AlphaFoldDB" id="A0A2P6TJ80"/>
<dbReference type="PROSITE" id="PS00108">
    <property type="entry name" value="PROTEIN_KINASE_ST"/>
    <property type="match status" value="1"/>
</dbReference>
<keyword evidence="2" id="KW-1133">Transmembrane helix</keyword>
<dbReference type="STRING" id="3076.A0A2P6TJ80"/>
<feature type="transmembrane region" description="Helical" evidence="2">
    <location>
        <begin position="211"/>
        <end position="236"/>
    </location>
</feature>
<evidence type="ECO:0000313" key="5">
    <source>
        <dbReference type="Proteomes" id="UP000239899"/>
    </source>
</evidence>
<dbReference type="SMART" id="SM00220">
    <property type="entry name" value="S_TKc"/>
    <property type="match status" value="1"/>
</dbReference>
<keyword evidence="2" id="KW-0472">Membrane</keyword>
<feature type="domain" description="Protein kinase" evidence="3">
    <location>
        <begin position="652"/>
        <end position="939"/>
    </location>
</feature>
<feature type="transmembrane region" description="Helical" evidence="2">
    <location>
        <begin position="121"/>
        <end position="141"/>
    </location>
</feature>
<feature type="transmembrane region" description="Helical" evidence="2">
    <location>
        <begin position="176"/>
        <end position="199"/>
    </location>
</feature>
<evidence type="ECO:0000256" key="2">
    <source>
        <dbReference type="SAM" id="Phobius"/>
    </source>
</evidence>
<dbReference type="PROSITE" id="PS50011">
    <property type="entry name" value="PROTEIN_KINASE_DOM"/>
    <property type="match status" value="1"/>
</dbReference>
<dbReference type="PANTHER" id="PTHR44329">
    <property type="entry name" value="SERINE/THREONINE-PROTEIN KINASE TNNI3K-RELATED"/>
    <property type="match status" value="1"/>
</dbReference>
<dbReference type="GO" id="GO:0005524">
    <property type="term" value="F:ATP binding"/>
    <property type="evidence" value="ECO:0007669"/>
    <property type="project" value="InterPro"/>
</dbReference>
<dbReference type="InterPro" id="IPR051681">
    <property type="entry name" value="Ser/Thr_Kinases-Pseudokinases"/>
</dbReference>
<dbReference type="OrthoDB" id="515245at2759"/>
<feature type="transmembrane region" description="Helical" evidence="2">
    <location>
        <begin position="89"/>
        <end position="109"/>
    </location>
</feature>
<comment type="caution">
    <text evidence="4">The sequence shown here is derived from an EMBL/GenBank/DDBJ whole genome shotgun (WGS) entry which is preliminary data.</text>
</comment>